<name>A0AAD9KR41_RIDPI</name>
<protein>
    <submittedName>
        <fullName evidence="2">Uncharacterized protein</fullName>
    </submittedName>
</protein>
<gene>
    <name evidence="2" type="ORF">NP493_681g01029</name>
</gene>
<dbReference type="AlphaFoldDB" id="A0AAD9KR41"/>
<feature type="region of interest" description="Disordered" evidence="1">
    <location>
        <begin position="77"/>
        <end position="110"/>
    </location>
</feature>
<sequence length="121" mass="13550">MLFDNQKLSMSVCCPALPNEVHASSLLRRLMTCETGVAADMTRLSMPESRADVRVCVRERDSTCTITLFNIHPTALHTAKSRDENRKRQRNVGDEYSRTPSTSSATASNYTPRGQISKLFL</sequence>
<reference evidence="2" key="1">
    <citation type="journal article" date="2023" name="Mol. Biol. Evol.">
        <title>Third-Generation Sequencing Reveals the Adaptive Role of the Epigenome in Three Deep-Sea Polychaetes.</title>
        <authorList>
            <person name="Perez M."/>
            <person name="Aroh O."/>
            <person name="Sun Y."/>
            <person name="Lan Y."/>
            <person name="Juniper S.K."/>
            <person name="Young C.R."/>
            <person name="Angers B."/>
            <person name="Qian P.Y."/>
        </authorList>
    </citation>
    <scope>NUCLEOTIDE SEQUENCE</scope>
    <source>
        <strain evidence="2">R07B-5</strain>
    </source>
</reference>
<dbReference type="Proteomes" id="UP001209878">
    <property type="component" value="Unassembled WGS sequence"/>
</dbReference>
<dbReference type="EMBL" id="JAODUO010000681">
    <property type="protein sequence ID" value="KAK2176133.1"/>
    <property type="molecule type" value="Genomic_DNA"/>
</dbReference>
<evidence type="ECO:0000313" key="2">
    <source>
        <dbReference type="EMBL" id="KAK2176133.1"/>
    </source>
</evidence>
<keyword evidence="3" id="KW-1185">Reference proteome</keyword>
<accession>A0AAD9KR41</accession>
<feature type="compositionally biased region" description="Basic and acidic residues" evidence="1">
    <location>
        <begin position="80"/>
        <end position="97"/>
    </location>
</feature>
<feature type="compositionally biased region" description="Low complexity" evidence="1">
    <location>
        <begin position="98"/>
        <end position="110"/>
    </location>
</feature>
<evidence type="ECO:0000256" key="1">
    <source>
        <dbReference type="SAM" id="MobiDB-lite"/>
    </source>
</evidence>
<comment type="caution">
    <text evidence="2">The sequence shown here is derived from an EMBL/GenBank/DDBJ whole genome shotgun (WGS) entry which is preliminary data.</text>
</comment>
<evidence type="ECO:0000313" key="3">
    <source>
        <dbReference type="Proteomes" id="UP001209878"/>
    </source>
</evidence>
<proteinExistence type="predicted"/>
<organism evidence="2 3">
    <name type="scientific">Ridgeia piscesae</name>
    <name type="common">Tubeworm</name>
    <dbReference type="NCBI Taxonomy" id="27915"/>
    <lineage>
        <taxon>Eukaryota</taxon>
        <taxon>Metazoa</taxon>
        <taxon>Spiralia</taxon>
        <taxon>Lophotrochozoa</taxon>
        <taxon>Annelida</taxon>
        <taxon>Polychaeta</taxon>
        <taxon>Sedentaria</taxon>
        <taxon>Canalipalpata</taxon>
        <taxon>Sabellida</taxon>
        <taxon>Siboglinidae</taxon>
        <taxon>Ridgeia</taxon>
    </lineage>
</organism>